<dbReference type="InterPro" id="IPR000668">
    <property type="entry name" value="Peptidase_C1A_C"/>
</dbReference>
<protein>
    <submittedName>
        <fullName evidence="8">KDEL-tailed cysteine endopeptidase CEP3-like</fullName>
    </submittedName>
</protein>
<keyword evidence="4" id="KW-0788">Thiol protease</keyword>
<dbReference type="Gene3D" id="3.90.70.10">
    <property type="entry name" value="Cysteine proteinases"/>
    <property type="match status" value="1"/>
</dbReference>
<evidence type="ECO:0000256" key="1">
    <source>
        <dbReference type="ARBA" id="ARBA00008455"/>
    </source>
</evidence>
<keyword evidence="5" id="KW-0732">Signal</keyword>
<dbReference type="GeneID" id="109125446"/>
<dbReference type="PANTHER" id="PTHR12411">
    <property type="entry name" value="CYSTEINE PROTEASE FAMILY C1-RELATED"/>
    <property type="match status" value="1"/>
</dbReference>
<dbReference type="Pfam" id="PF00112">
    <property type="entry name" value="Peptidase_C1"/>
    <property type="match status" value="1"/>
</dbReference>
<comment type="similarity">
    <text evidence="1">Belongs to the peptidase C1 family.</text>
</comment>
<dbReference type="SMART" id="SM00848">
    <property type="entry name" value="Inhibitor_I29"/>
    <property type="match status" value="1"/>
</dbReference>
<evidence type="ECO:0000256" key="4">
    <source>
        <dbReference type="ARBA" id="ARBA00022807"/>
    </source>
</evidence>
<reference evidence="8" key="2">
    <citation type="submission" date="2025-08" db="UniProtKB">
        <authorList>
            <consortium name="RefSeq"/>
        </authorList>
    </citation>
    <scope>IDENTIFICATION</scope>
    <source>
        <tissue evidence="8">Leaf</tissue>
    </source>
</reference>
<keyword evidence="3" id="KW-0378">Hydrolase</keyword>
<accession>A0ABM1Q780</accession>
<gene>
    <name evidence="8" type="primary">LOC109125446</name>
</gene>
<feature type="signal peptide" evidence="5">
    <location>
        <begin position="1"/>
        <end position="20"/>
    </location>
</feature>
<dbReference type="InterPro" id="IPR013201">
    <property type="entry name" value="Prot_inhib_I29"/>
</dbReference>
<dbReference type="InterPro" id="IPR013128">
    <property type="entry name" value="Peptidase_C1A"/>
</dbReference>
<feature type="domain" description="Cathepsin propeptide inhibitor" evidence="6">
    <location>
        <begin position="38"/>
        <end position="91"/>
    </location>
</feature>
<evidence type="ECO:0000259" key="6">
    <source>
        <dbReference type="SMART" id="SM00848"/>
    </source>
</evidence>
<dbReference type="InterPro" id="IPR038765">
    <property type="entry name" value="Papain-like_cys_pep_sf"/>
</dbReference>
<dbReference type="SUPFAM" id="SSF54001">
    <property type="entry name" value="Cysteine proteinases"/>
    <property type="match status" value="1"/>
</dbReference>
<dbReference type="Pfam" id="PF08246">
    <property type="entry name" value="Inhibitor_I29"/>
    <property type="match status" value="1"/>
</dbReference>
<proteinExistence type="inferred from homology"/>
<evidence type="ECO:0000313" key="7">
    <source>
        <dbReference type="Proteomes" id="UP000694864"/>
    </source>
</evidence>
<evidence type="ECO:0000256" key="2">
    <source>
        <dbReference type="ARBA" id="ARBA00022670"/>
    </source>
</evidence>
<dbReference type="Proteomes" id="UP000694864">
    <property type="component" value="Chromosome 7"/>
</dbReference>
<organism evidence="7 8">
    <name type="scientific">Camelina sativa</name>
    <name type="common">False flax</name>
    <name type="synonym">Myagrum sativum</name>
    <dbReference type="NCBI Taxonomy" id="90675"/>
    <lineage>
        <taxon>Eukaryota</taxon>
        <taxon>Viridiplantae</taxon>
        <taxon>Streptophyta</taxon>
        <taxon>Embryophyta</taxon>
        <taxon>Tracheophyta</taxon>
        <taxon>Spermatophyta</taxon>
        <taxon>Magnoliopsida</taxon>
        <taxon>eudicotyledons</taxon>
        <taxon>Gunneridae</taxon>
        <taxon>Pentapetalae</taxon>
        <taxon>rosids</taxon>
        <taxon>malvids</taxon>
        <taxon>Brassicales</taxon>
        <taxon>Brassicaceae</taxon>
        <taxon>Camelineae</taxon>
        <taxon>Camelina</taxon>
    </lineage>
</organism>
<sequence>MENVFLIIFSIFLILQYVRGFDFEERELQNEESFLQLYERWMRYYSVERLPDEREQTFNNFKDTVMFVHENKNIPYNLKLNKFADLTFKEFSNIYADCNSGYDTKGSPNASGRFMYENATQLPDSIDWREKGAVTPVKDQKGCCKSFWKALVLYVKKKKGKL</sequence>
<dbReference type="RefSeq" id="XP_019082618.1">
    <property type="nucleotide sequence ID" value="XM_019227073.1"/>
</dbReference>
<evidence type="ECO:0000313" key="8">
    <source>
        <dbReference type="RefSeq" id="XP_019082618.1"/>
    </source>
</evidence>
<feature type="chain" id="PRO_5045234245" evidence="5">
    <location>
        <begin position="21"/>
        <end position="162"/>
    </location>
</feature>
<evidence type="ECO:0000256" key="5">
    <source>
        <dbReference type="SAM" id="SignalP"/>
    </source>
</evidence>
<keyword evidence="7" id="KW-1185">Reference proteome</keyword>
<reference evidence="7" key="1">
    <citation type="journal article" date="2014" name="Nat. Commun.">
        <title>The emerging biofuel crop Camelina sativa retains a highly undifferentiated hexaploid genome structure.</title>
        <authorList>
            <person name="Kagale S."/>
            <person name="Koh C."/>
            <person name="Nixon J."/>
            <person name="Bollina V."/>
            <person name="Clarke W.E."/>
            <person name="Tuteja R."/>
            <person name="Spillane C."/>
            <person name="Robinson S.J."/>
            <person name="Links M.G."/>
            <person name="Clarke C."/>
            <person name="Higgins E.E."/>
            <person name="Huebert T."/>
            <person name="Sharpe A.G."/>
            <person name="Parkin I.A."/>
        </authorList>
    </citation>
    <scope>NUCLEOTIDE SEQUENCE [LARGE SCALE GENOMIC DNA]</scope>
    <source>
        <strain evidence="7">cv. DH55</strain>
    </source>
</reference>
<evidence type="ECO:0000256" key="3">
    <source>
        <dbReference type="ARBA" id="ARBA00022801"/>
    </source>
</evidence>
<name>A0ABM1Q780_CAMSA</name>
<keyword evidence="2" id="KW-0645">Protease</keyword>